<dbReference type="GO" id="GO:0004222">
    <property type="term" value="F:metalloendopeptidase activity"/>
    <property type="evidence" value="ECO:0007669"/>
    <property type="project" value="UniProtKB-UniRule"/>
</dbReference>
<dbReference type="InterPro" id="IPR045090">
    <property type="entry name" value="Pept_M3A_M3B"/>
</dbReference>
<keyword evidence="1 6" id="KW-0645">Protease</keyword>
<dbReference type="Pfam" id="PF01432">
    <property type="entry name" value="Peptidase_M3"/>
    <property type="match status" value="1"/>
</dbReference>
<feature type="domain" description="Peptidase M3A/M3B catalytic" evidence="7">
    <location>
        <begin position="203"/>
        <end position="588"/>
    </location>
</feature>
<keyword evidence="3 6" id="KW-0378">Hydrolase</keyword>
<dbReference type="InterPro" id="IPR004438">
    <property type="entry name" value="Peptidase_M3B"/>
</dbReference>
<comment type="similarity">
    <text evidence="6">Belongs to the peptidase M3B family.</text>
</comment>
<dbReference type="NCBIfam" id="TIGR00181">
    <property type="entry name" value="pepF"/>
    <property type="match status" value="1"/>
</dbReference>
<dbReference type="STRING" id="29556.VO56_01705"/>
<evidence type="ECO:0000259" key="7">
    <source>
        <dbReference type="Pfam" id="PF01432"/>
    </source>
</evidence>
<dbReference type="Gene3D" id="1.10.1370.20">
    <property type="entry name" value="Oligoendopeptidase f, C-terminal domain"/>
    <property type="match status" value="1"/>
</dbReference>
<dbReference type="OrthoDB" id="9766487at2"/>
<dbReference type="Proteomes" id="UP000290568">
    <property type="component" value="Chromosome"/>
</dbReference>
<accession>A0A449A311</accession>
<evidence type="ECO:0000256" key="4">
    <source>
        <dbReference type="ARBA" id="ARBA00022833"/>
    </source>
</evidence>
<dbReference type="GO" id="GO:0046872">
    <property type="term" value="F:metal ion binding"/>
    <property type="evidence" value="ECO:0007669"/>
    <property type="project" value="UniProtKB-UniRule"/>
</dbReference>
<dbReference type="Gene3D" id="1.10.287.830">
    <property type="entry name" value="putative peptidase helix hairpin domain like"/>
    <property type="match status" value="1"/>
</dbReference>
<keyword evidence="2 6" id="KW-0479">Metal-binding</keyword>
<dbReference type="Gene3D" id="1.20.140.70">
    <property type="entry name" value="Oligopeptidase f, N-terminal domain"/>
    <property type="match status" value="1"/>
</dbReference>
<evidence type="ECO:0000313" key="9">
    <source>
        <dbReference type="EMBL" id="VEU58584.1"/>
    </source>
</evidence>
<evidence type="ECO:0000256" key="5">
    <source>
        <dbReference type="ARBA" id="ARBA00023049"/>
    </source>
</evidence>
<keyword evidence="5 6" id="KW-0482">Metalloprotease</keyword>
<feature type="domain" description="Oligopeptidase F N-terminal" evidence="8">
    <location>
        <begin position="119"/>
        <end position="182"/>
    </location>
</feature>
<dbReference type="GO" id="GO:0006518">
    <property type="term" value="P:peptide metabolic process"/>
    <property type="evidence" value="ECO:0007669"/>
    <property type="project" value="TreeGrafter"/>
</dbReference>
<proteinExistence type="inferred from homology"/>
<keyword evidence="4 6" id="KW-0862">Zinc</keyword>
<dbReference type="EC" id="3.4.24.-" evidence="6"/>
<keyword evidence="10" id="KW-1185">Reference proteome</keyword>
<evidence type="ECO:0000256" key="2">
    <source>
        <dbReference type="ARBA" id="ARBA00022723"/>
    </source>
</evidence>
<dbReference type="PANTHER" id="PTHR11804">
    <property type="entry name" value="PROTEASE M3 THIMET OLIGOPEPTIDASE-RELATED"/>
    <property type="match status" value="1"/>
</dbReference>
<evidence type="ECO:0000259" key="8">
    <source>
        <dbReference type="Pfam" id="PF08439"/>
    </source>
</evidence>
<dbReference type="EMBL" id="LR214950">
    <property type="protein sequence ID" value="VEU58584.1"/>
    <property type="molecule type" value="Genomic_DNA"/>
</dbReference>
<dbReference type="InterPro" id="IPR042088">
    <property type="entry name" value="OligoPept_F_C"/>
</dbReference>
<comment type="function">
    <text evidence="6">Has oligopeptidase activity and degrades a variety of small bioactive peptides.</text>
</comment>
<evidence type="ECO:0000256" key="1">
    <source>
        <dbReference type="ARBA" id="ARBA00022670"/>
    </source>
</evidence>
<dbReference type="InterPro" id="IPR013647">
    <property type="entry name" value="OligopepF_N_dom"/>
</dbReference>
<organism evidence="9 10">
    <name type="scientific">Mycoplasmopsis gallinacea</name>
    <dbReference type="NCBI Taxonomy" id="29556"/>
    <lineage>
        <taxon>Bacteria</taxon>
        <taxon>Bacillati</taxon>
        <taxon>Mycoplasmatota</taxon>
        <taxon>Mycoplasmoidales</taxon>
        <taxon>Metamycoplasmataceae</taxon>
        <taxon>Mycoplasmopsis</taxon>
    </lineage>
</organism>
<dbReference type="PANTHER" id="PTHR11804:SF84">
    <property type="entry name" value="SACCHAROLYSIN"/>
    <property type="match status" value="1"/>
</dbReference>
<reference evidence="9 10" key="1">
    <citation type="submission" date="2019-01" db="EMBL/GenBank/DDBJ databases">
        <authorList>
            <consortium name="Pathogen Informatics"/>
        </authorList>
    </citation>
    <scope>NUCLEOTIDE SEQUENCE [LARGE SCALE GENOMIC DNA]</scope>
    <source>
        <strain evidence="9 10">NCTC10183</strain>
    </source>
</reference>
<dbReference type="GO" id="GO:0006508">
    <property type="term" value="P:proteolysis"/>
    <property type="evidence" value="ECO:0007669"/>
    <property type="project" value="UniProtKB-KW"/>
</dbReference>
<dbReference type="Pfam" id="PF08439">
    <property type="entry name" value="Peptidase_M3_N"/>
    <property type="match status" value="1"/>
</dbReference>
<dbReference type="RefSeq" id="WP_129620235.1">
    <property type="nucleotide sequence ID" value="NZ_LR214950.1"/>
</dbReference>
<evidence type="ECO:0000313" key="10">
    <source>
        <dbReference type="Proteomes" id="UP000290568"/>
    </source>
</evidence>
<evidence type="ECO:0000256" key="6">
    <source>
        <dbReference type="RuleBase" id="RU368091"/>
    </source>
</evidence>
<protein>
    <recommendedName>
        <fullName evidence="6">Oligopeptidase F</fullName>
        <ecNumber evidence="6">3.4.24.-</ecNumber>
    </recommendedName>
</protein>
<comment type="cofactor">
    <cofactor evidence="6">
        <name>Zn(2+)</name>
        <dbReference type="ChEBI" id="CHEBI:29105"/>
    </cofactor>
    <text evidence="6">Binds 1 zinc ion.</text>
</comment>
<dbReference type="SUPFAM" id="SSF55486">
    <property type="entry name" value="Metalloproteases ('zincins'), catalytic domain"/>
    <property type="match status" value="1"/>
</dbReference>
<gene>
    <name evidence="9" type="primary">pepF1</name>
    <name evidence="9" type="ORF">NCTC10183_00351</name>
</gene>
<sequence length="611" mass="72395">MEAKQYKNYQDIPKKYRWNLEAILENKTYQYWVDKYKELWEQKIAIKDSKFENLASYTKGLKLEEELTLVTFKLHNYLSNNLNTNLVGPKFNKLQQEFDFLTQAFVSRFGSEENRIYAHKDKIWDWKEKPELKIYKRYLTDLLDSFTHKLSDDVEEYIKKTSFGKANLNKIFSILTNSELDFGTIELSKNKKVKLNPTNRLKLLKHQNKDVRKQAYQNFLKGYIKHKNSLSEVLYQHFKDLATEANVRKYDSVISMLTYEDKVSDALLNKLFSQVQINKKVLLRYKHWYKKFYKAKFGEKIQIWDWSRDLITVDSDYSVEKAKELVENALKPFGSEYMNQIHKALNENWVDFMSADSKRGGAYSIGSSYGIDKKYILMNFNGQLRGVETLAHELGHSMHSYYSDTRQDLINSQYPIFLAEIASIFNELMLYDYLLQQSDNDKLKFSILTSMINGFIATVMRQVEWANYEYDLYRGIEQGTLSSSFDSLSKLYYQNSLKYTLERNVKHNDETTIFSIYVPHFYYGFYVYKYAIGQLVASYFFAQYKTKGTIALENYIDNFLSAGNSDYPIEILKKVGVNLEDDQFYKQGFDYVEKLIDQWVKLGKKIFKFNK</sequence>
<name>A0A449A311_9BACT</name>
<dbReference type="InterPro" id="IPR001567">
    <property type="entry name" value="Pept_M3A_M3B_dom"/>
</dbReference>
<dbReference type="AlphaFoldDB" id="A0A449A311"/>
<evidence type="ECO:0000256" key="3">
    <source>
        <dbReference type="ARBA" id="ARBA00022801"/>
    </source>
</evidence>
<dbReference type="CDD" id="cd09608">
    <property type="entry name" value="M3B_PepF"/>
    <property type="match status" value="1"/>
</dbReference>